<dbReference type="SUPFAM" id="SSF49870">
    <property type="entry name" value="Osmotin, thaumatin-like protein"/>
    <property type="match status" value="1"/>
</dbReference>
<organism evidence="3">
    <name type="scientific">Aegilops tauschii</name>
    <name type="common">Tausch's goatgrass</name>
    <name type="synonym">Aegilops squarrosa</name>
    <dbReference type="NCBI Taxonomy" id="37682"/>
    <lineage>
        <taxon>Eukaryota</taxon>
        <taxon>Viridiplantae</taxon>
        <taxon>Streptophyta</taxon>
        <taxon>Embryophyta</taxon>
        <taxon>Tracheophyta</taxon>
        <taxon>Spermatophyta</taxon>
        <taxon>Magnoliopsida</taxon>
        <taxon>Liliopsida</taxon>
        <taxon>Poales</taxon>
        <taxon>Poaceae</taxon>
        <taxon>BOP clade</taxon>
        <taxon>Pooideae</taxon>
        <taxon>Triticodae</taxon>
        <taxon>Triticeae</taxon>
        <taxon>Triticinae</taxon>
        <taxon>Aegilops</taxon>
    </lineage>
</organism>
<dbReference type="Gene3D" id="2.60.110.10">
    <property type="entry name" value="Thaumatin"/>
    <property type="match status" value="2"/>
</dbReference>
<name>M8BV17_AEGTA</name>
<dbReference type="PANTHER" id="PTHR31048">
    <property type="entry name" value="OS03G0233200 PROTEIN"/>
    <property type="match status" value="1"/>
</dbReference>
<feature type="region of interest" description="Disordered" evidence="2">
    <location>
        <begin position="25"/>
        <end position="47"/>
    </location>
</feature>
<proteinExistence type="predicted"/>
<dbReference type="InterPro" id="IPR001938">
    <property type="entry name" value="Thaumatin"/>
</dbReference>
<reference evidence="3" key="1">
    <citation type="submission" date="2015-06" db="UniProtKB">
        <authorList>
            <consortium name="EnsemblPlants"/>
        </authorList>
    </citation>
    <scope>IDENTIFICATION</scope>
</reference>
<dbReference type="GO" id="GO:0006952">
    <property type="term" value="P:defense response"/>
    <property type="evidence" value="ECO:0007669"/>
    <property type="project" value="UniProtKB-KW"/>
</dbReference>
<dbReference type="SMART" id="SM00205">
    <property type="entry name" value="THN"/>
    <property type="match status" value="1"/>
</dbReference>
<dbReference type="AlphaFoldDB" id="M8BV17"/>
<evidence type="ECO:0000256" key="2">
    <source>
        <dbReference type="SAM" id="MobiDB-lite"/>
    </source>
</evidence>
<accession>M8BV17</accession>
<dbReference type="Pfam" id="PF00314">
    <property type="entry name" value="Thaumatin"/>
    <property type="match status" value="1"/>
</dbReference>
<evidence type="ECO:0000256" key="1">
    <source>
        <dbReference type="ARBA" id="ARBA00022821"/>
    </source>
</evidence>
<evidence type="ECO:0000313" key="3">
    <source>
        <dbReference type="EnsemblPlants" id="EMT25673"/>
    </source>
</evidence>
<dbReference type="InterPro" id="IPR037176">
    <property type="entry name" value="Osmotin/thaumatin-like_sf"/>
</dbReference>
<protein>
    <submittedName>
        <fullName evidence="3">Uncharacterized protein</fullName>
    </submittedName>
</protein>
<dbReference type="EnsemblPlants" id="EMT25673">
    <property type="protein sequence ID" value="EMT25673"/>
    <property type="gene ID" value="F775_15685"/>
</dbReference>
<feature type="region of interest" description="Disordered" evidence="2">
    <location>
        <begin position="231"/>
        <end position="250"/>
    </location>
</feature>
<sequence length="291" mass="31837">MISVGRVGQYGNMKARVFCTAKRDQDTTSGTHRTSGTAARACPSWPPRSLPHPHQPYGHCSQLYARASSMWTIESTADNTHRTNNCSYTVWPGILTNAAAAQPPTIDFVLSPGQSRAPYPSRMAGTAAYADAPPTTAALAPSSAPPAAPHHRINANFRRGRRLLQREPDGYNMPMMVAPPNANCEQTGYPADLNGACPLDLRVVVADVKVACLDLERMRDVWGGGVLLQQRPRHAGDSRSTASCGSSRPACPRAYSYTCEDASVRRSGIRLYARKSYLFIAYKRMDKRKRN</sequence>
<feature type="compositionally biased region" description="Polar residues" evidence="2">
    <location>
        <begin position="27"/>
        <end position="37"/>
    </location>
</feature>
<keyword evidence="1" id="KW-0611">Plant defense</keyword>